<dbReference type="EMBL" id="CP130144">
    <property type="protein sequence ID" value="WNZ43338.1"/>
    <property type="molecule type" value="Genomic_DNA"/>
</dbReference>
<accession>A0AA96WPF0</accession>
<dbReference type="GO" id="GO:0006355">
    <property type="term" value="P:regulation of DNA-templated transcription"/>
    <property type="evidence" value="ECO:0007669"/>
    <property type="project" value="InterPro"/>
</dbReference>
<dbReference type="CDD" id="cd00130">
    <property type="entry name" value="PAS"/>
    <property type="match status" value="1"/>
</dbReference>
<dbReference type="InterPro" id="IPR000014">
    <property type="entry name" value="PAS"/>
</dbReference>
<dbReference type="SUPFAM" id="SSF55785">
    <property type="entry name" value="PYP-like sensor domain (PAS domain)"/>
    <property type="match status" value="1"/>
</dbReference>
<evidence type="ECO:0000313" key="2">
    <source>
        <dbReference type="EMBL" id="WNZ43338.1"/>
    </source>
</evidence>
<dbReference type="RefSeq" id="WP_316425667.1">
    <property type="nucleotide sequence ID" value="NZ_CP130144.1"/>
</dbReference>
<reference evidence="2" key="2">
    <citation type="submission" date="2023-07" db="EMBL/GenBank/DDBJ databases">
        <authorList>
            <person name="Bai X.-H."/>
            <person name="Wang H.-H."/>
            <person name="Wang J."/>
            <person name="Ma M.-Y."/>
            <person name="Hu H.-H."/>
            <person name="Song Z.-L."/>
            <person name="Ma H.-G."/>
            <person name="Fan Y."/>
            <person name="Du C.-Y."/>
            <person name="Xu J.-C."/>
        </authorList>
    </citation>
    <scope>NUCLEOTIDE SEQUENCE</scope>
    <source>
        <strain evidence="2">CZ1</strain>
    </source>
</reference>
<protein>
    <submittedName>
        <fullName evidence="2">PAS domain-containing protein</fullName>
    </submittedName>
</protein>
<dbReference type="PROSITE" id="PS50112">
    <property type="entry name" value="PAS"/>
    <property type="match status" value="1"/>
</dbReference>
<proteinExistence type="predicted"/>
<organism evidence="2">
    <name type="scientific">Leptolyngbya boryana CZ1</name>
    <dbReference type="NCBI Taxonomy" id="3060204"/>
    <lineage>
        <taxon>Bacteria</taxon>
        <taxon>Bacillati</taxon>
        <taxon>Cyanobacteriota</taxon>
        <taxon>Cyanophyceae</taxon>
        <taxon>Leptolyngbyales</taxon>
        <taxon>Leptolyngbyaceae</taxon>
        <taxon>Leptolyngbya group</taxon>
        <taxon>Leptolyngbya</taxon>
    </lineage>
</organism>
<reference evidence="2" key="1">
    <citation type="journal article" date="2023" name="Plants (Basel)">
        <title>Genomic Analysis of Leptolyngbya boryana CZ1 Reveals Efficient Carbon Fixation Modules.</title>
        <authorList>
            <person name="Bai X."/>
            <person name="Wang H."/>
            <person name="Cheng W."/>
            <person name="Wang J."/>
            <person name="Ma M."/>
            <person name="Hu H."/>
            <person name="Song Z."/>
            <person name="Ma H."/>
            <person name="Fan Y."/>
            <person name="Du C."/>
            <person name="Xu J."/>
        </authorList>
    </citation>
    <scope>NUCLEOTIDE SEQUENCE</scope>
    <source>
        <strain evidence="2">CZ1</strain>
    </source>
</reference>
<feature type="domain" description="PAS" evidence="1">
    <location>
        <begin position="1"/>
        <end position="54"/>
    </location>
</feature>
<dbReference type="InterPro" id="IPR013767">
    <property type="entry name" value="PAS_fold"/>
</dbReference>
<sequence length="116" mass="13181">MKTLADLRQCSDVPVVIADHQGFITYINSRFTEVLGWQEADLIGQLLTVILPSNFRDSHTLSFSRFQATENATVLNHPLKLKTVTKSQEEILTEHFIVAEKLSDVWHFGAMLRPLT</sequence>
<dbReference type="InterPro" id="IPR035965">
    <property type="entry name" value="PAS-like_dom_sf"/>
</dbReference>
<dbReference type="Pfam" id="PF00989">
    <property type="entry name" value="PAS"/>
    <property type="match status" value="1"/>
</dbReference>
<dbReference type="NCBIfam" id="TIGR00229">
    <property type="entry name" value="sensory_box"/>
    <property type="match status" value="1"/>
</dbReference>
<name>A0AA96WPF0_LEPBY</name>
<dbReference type="AlphaFoldDB" id="A0AA96WPF0"/>
<evidence type="ECO:0000259" key="1">
    <source>
        <dbReference type="PROSITE" id="PS50112"/>
    </source>
</evidence>
<dbReference type="SMART" id="SM00091">
    <property type="entry name" value="PAS"/>
    <property type="match status" value="1"/>
</dbReference>
<dbReference type="Gene3D" id="3.30.450.20">
    <property type="entry name" value="PAS domain"/>
    <property type="match status" value="1"/>
</dbReference>
<gene>
    <name evidence="2" type="ORF">Q2T42_15900</name>
</gene>